<evidence type="ECO:0000313" key="2">
    <source>
        <dbReference type="EMBL" id="GBC07148.1"/>
    </source>
</evidence>
<sequence length="69" mass="8351">MNRRSSKLEFIKQVRNRECGYVDHIMINYTKRTIQRDCPYRPKDVGPRTNQIKSQMNNQEVVQKLWNVP</sequence>
<organism evidence="2 3">
    <name type="scientific">Rhizophagus clarus</name>
    <dbReference type="NCBI Taxonomy" id="94130"/>
    <lineage>
        <taxon>Eukaryota</taxon>
        <taxon>Fungi</taxon>
        <taxon>Fungi incertae sedis</taxon>
        <taxon>Mucoromycota</taxon>
        <taxon>Glomeromycotina</taxon>
        <taxon>Glomeromycetes</taxon>
        <taxon>Glomerales</taxon>
        <taxon>Glomeraceae</taxon>
        <taxon>Rhizophagus</taxon>
    </lineage>
</organism>
<protein>
    <submittedName>
        <fullName evidence="2">Uncharacterized protein</fullName>
    </submittedName>
</protein>
<evidence type="ECO:0000256" key="1">
    <source>
        <dbReference type="SAM" id="MobiDB-lite"/>
    </source>
</evidence>
<dbReference type="AlphaFoldDB" id="A0A2Z6RVJ8"/>
<accession>A0A2Z6RVJ8</accession>
<comment type="caution">
    <text evidence="2">The sequence shown here is derived from an EMBL/GenBank/DDBJ whole genome shotgun (WGS) entry which is preliminary data.</text>
</comment>
<feature type="compositionally biased region" description="Polar residues" evidence="1">
    <location>
        <begin position="48"/>
        <end position="58"/>
    </location>
</feature>
<feature type="region of interest" description="Disordered" evidence="1">
    <location>
        <begin position="38"/>
        <end position="58"/>
    </location>
</feature>
<gene>
    <name evidence="2" type="ORF">RclHR1_07290010</name>
</gene>
<dbReference type="EMBL" id="BEXD01004125">
    <property type="protein sequence ID" value="GBC07148.1"/>
    <property type="molecule type" value="Genomic_DNA"/>
</dbReference>
<dbReference type="Proteomes" id="UP000247702">
    <property type="component" value="Unassembled WGS sequence"/>
</dbReference>
<keyword evidence="3" id="KW-1185">Reference proteome</keyword>
<name>A0A2Z6RVJ8_9GLOM</name>
<evidence type="ECO:0000313" key="3">
    <source>
        <dbReference type="Proteomes" id="UP000247702"/>
    </source>
</evidence>
<reference evidence="2 3" key="1">
    <citation type="submission" date="2017-11" db="EMBL/GenBank/DDBJ databases">
        <title>The genome of Rhizophagus clarus HR1 reveals common genetic basis of auxotrophy among arbuscular mycorrhizal fungi.</title>
        <authorList>
            <person name="Kobayashi Y."/>
        </authorList>
    </citation>
    <scope>NUCLEOTIDE SEQUENCE [LARGE SCALE GENOMIC DNA]</scope>
    <source>
        <strain evidence="2 3">HR1</strain>
    </source>
</reference>
<proteinExistence type="predicted"/>